<dbReference type="STRING" id="632773.BBEV_0773"/>
<dbReference type="PANTHER" id="PTHR32432">
    <property type="entry name" value="CELL DIVISION PROTEIN FTSA-RELATED"/>
    <property type="match status" value="1"/>
</dbReference>
<keyword evidence="3" id="KW-1185">Reference proteome</keyword>
<dbReference type="InterPro" id="IPR050696">
    <property type="entry name" value="FtsA/MreB"/>
</dbReference>
<dbReference type="CDD" id="cd24004">
    <property type="entry name" value="ASKHA_NBD_PilM-like"/>
    <property type="match status" value="1"/>
</dbReference>
<dbReference type="OrthoDB" id="9768127at2"/>
<sequence>MTQPATRPFIFGLDIGTRSVVGLIIQETDNGYHVVDVFSKEHTERSMLDGQIHNVLEVAKSITYVKEQLEAKHGTLRKVCVAAAGRSLKTVRAMEELDITGKPIFDRESLLTLELSAVQKAQFKLASSDTGSHGQANDYCVGYSVIDYHLDEQKIGSLVDQKGNKAAVEVIATFLPKVVVESLIAALHRANLSLEALTLEPIAAINVLIPQSMRRLNVALVDIGAGTSDIAITDYGTVTAYGMVPNAGDEITEAISDQFLLDFPEAENVKRQLNDKDEVLIEDILGIETSMTRDEIIAPVLPAINHLADQISAEILNLNSRIPKAVMLVGGGSLTPLLPEKIAERLELPANRVAIRGIDAIKSLTFEQAFEPTPELVTPIGIAIAARENPVEYISIRVNEETVRLFDIKKLTVGDGVVSSGVELNKLFGKPGMAIMVKVNGRVVSIPGEHGTPPNLLKNGEICSLDDPLSDGDVIHVEKGKSGKDALATAGDVLEIPEPFTIELNGDSYTVEPELLINGQIARMDDVLHDRDQLDMHVPQYLEEILNQPGVQAAVQQVKNIEVTANHHSIRLQKEQPEYLVNGEPALLTRPVKRGDTIEVKNPSQKSFTIEDVLLQKYDYPNREILVTFNDEPVRLEKALFDCTLNGEPAALSTSLSDGDSIELKERQNVSFIFQDVFAKVQVKKPSVSDHVKPVILQNDQETSFSAPINHGDQLKLNWQ</sequence>
<dbReference type="RefSeq" id="WP_069364259.1">
    <property type="nucleotide sequence ID" value="NZ_CP012502.1"/>
</dbReference>
<gene>
    <name evidence="2" type="primary">ftsA-1</name>
    <name evidence="2" type="ORF">BBEV_0773</name>
</gene>
<dbReference type="Gene3D" id="3.30.420.40">
    <property type="match status" value="2"/>
</dbReference>
<reference evidence="2 3" key="1">
    <citation type="submission" date="2015-08" db="EMBL/GenBank/DDBJ databases">
        <title>The complete genome sequence of Bacillus beveridgei MLTeJB.</title>
        <authorList>
            <person name="Hanson T.E."/>
            <person name="Mesa C."/>
            <person name="Basesman S.M."/>
            <person name="Oremland R.S."/>
        </authorList>
    </citation>
    <scope>NUCLEOTIDE SEQUENCE [LARGE SCALE GENOMIC DNA]</scope>
    <source>
        <strain evidence="2 3">MLTeJB</strain>
    </source>
</reference>
<organism evidence="2 3">
    <name type="scientific">Salisediminibacterium beveridgei</name>
    <dbReference type="NCBI Taxonomy" id="632773"/>
    <lineage>
        <taxon>Bacteria</taxon>
        <taxon>Bacillati</taxon>
        <taxon>Bacillota</taxon>
        <taxon>Bacilli</taxon>
        <taxon>Bacillales</taxon>
        <taxon>Bacillaceae</taxon>
        <taxon>Salisediminibacterium</taxon>
    </lineage>
</organism>
<dbReference type="Proteomes" id="UP000094463">
    <property type="component" value="Chromosome"/>
</dbReference>
<dbReference type="InterPro" id="IPR003494">
    <property type="entry name" value="SHS2_FtsA"/>
</dbReference>
<dbReference type="GO" id="GO:0051301">
    <property type="term" value="P:cell division"/>
    <property type="evidence" value="ECO:0007669"/>
    <property type="project" value="UniProtKB-KW"/>
</dbReference>
<dbReference type="AlphaFoldDB" id="A0A1D7QT07"/>
<dbReference type="Pfam" id="PF14450">
    <property type="entry name" value="FtsA"/>
    <property type="match status" value="1"/>
</dbReference>
<dbReference type="PANTHER" id="PTHR32432:SF3">
    <property type="entry name" value="ETHANOLAMINE UTILIZATION PROTEIN EUTJ"/>
    <property type="match status" value="1"/>
</dbReference>
<proteinExistence type="predicted"/>
<dbReference type="SMART" id="SM00842">
    <property type="entry name" value="FtsA"/>
    <property type="match status" value="1"/>
</dbReference>
<accession>A0A1D7QT07</accession>
<dbReference type="KEGG" id="bbev:BBEV_0773"/>
<dbReference type="SUPFAM" id="SSF53067">
    <property type="entry name" value="Actin-like ATPase domain"/>
    <property type="match status" value="2"/>
</dbReference>
<name>A0A1D7QT07_9BACI</name>
<dbReference type="PATRIC" id="fig|632773.3.peg.814"/>
<keyword evidence="2" id="KW-0132">Cell division</keyword>
<protein>
    <submittedName>
        <fullName evidence="2">Cell division protein FtsA</fullName>
    </submittedName>
</protein>
<keyword evidence="2" id="KW-0131">Cell cycle</keyword>
<dbReference type="EMBL" id="CP012502">
    <property type="protein sequence ID" value="AOM82144.1"/>
    <property type="molecule type" value="Genomic_DNA"/>
</dbReference>
<evidence type="ECO:0000313" key="2">
    <source>
        <dbReference type="EMBL" id="AOM82144.1"/>
    </source>
</evidence>
<feature type="domain" description="SHS2" evidence="1">
    <location>
        <begin position="10"/>
        <end position="208"/>
    </location>
</feature>
<evidence type="ECO:0000313" key="3">
    <source>
        <dbReference type="Proteomes" id="UP000094463"/>
    </source>
</evidence>
<evidence type="ECO:0000259" key="1">
    <source>
        <dbReference type="SMART" id="SM00842"/>
    </source>
</evidence>
<dbReference type="InterPro" id="IPR043129">
    <property type="entry name" value="ATPase_NBD"/>
</dbReference>